<gene>
    <name evidence="2" type="ORF">ABS362_10760</name>
</gene>
<feature type="compositionally biased region" description="Basic and acidic residues" evidence="1">
    <location>
        <begin position="129"/>
        <end position="143"/>
    </location>
</feature>
<evidence type="ECO:0000313" key="2">
    <source>
        <dbReference type="EMBL" id="MER2998026.1"/>
    </source>
</evidence>
<feature type="compositionally biased region" description="Basic and acidic residues" evidence="1">
    <location>
        <begin position="1"/>
        <end position="28"/>
    </location>
</feature>
<proteinExistence type="predicted"/>
<feature type="compositionally biased region" description="Basic and acidic residues" evidence="1">
    <location>
        <begin position="77"/>
        <end position="120"/>
    </location>
</feature>
<evidence type="ECO:0000256" key="1">
    <source>
        <dbReference type="SAM" id="MobiDB-lite"/>
    </source>
</evidence>
<name>A0ABV1RV27_9BACT</name>
<accession>A0ABV1RV27</accession>
<keyword evidence="3" id="KW-1185">Reference proteome</keyword>
<comment type="caution">
    <text evidence="2">The sequence shown here is derived from an EMBL/GenBank/DDBJ whole genome shotgun (WGS) entry which is preliminary data.</text>
</comment>
<organism evidence="2 3">
    <name type="scientific">Pontibacter populi</name>
    <dbReference type="NCBI Taxonomy" id="890055"/>
    <lineage>
        <taxon>Bacteria</taxon>
        <taxon>Pseudomonadati</taxon>
        <taxon>Bacteroidota</taxon>
        <taxon>Cytophagia</taxon>
        <taxon>Cytophagales</taxon>
        <taxon>Hymenobacteraceae</taxon>
        <taxon>Pontibacter</taxon>
    </lineage>
</organism>
<dbReference type="EMBL" id="JBEOKT010000008">
    <property type="protein sequence ID" value="MER2998026.1"/>
    <property type="molecule type" value="Genomic_DNA"/>
</dbReference>
<dbReference type="Proteomes" id="UP001476807">
    <property type="component" value="Unassembled WGS sequence"/>
</dbReference>
<dbReference type="RefSeq" id="WP_350412481.1">
    <property type="nucleotide sequence ID" value="NZ_JBEOKT010000008.1"/>
</dbReference>
<reference evidence="2 3" key="1">
    <citation type="submission" date="2024-06" db="EMBL/GenBank/DDBJ databases">
        <title>Pontibacter populi HYL7-15.</title>
        <authorList>
            <person name="Kim M.K."/>
        </authorList>
    </citation>
    <scope>NUCLEOTIDE SEQUENCE [LARGE SCALE GENOMIC DNA]</scope>
    <source>
        <strain evidence="2 3">HYL7-15</strain>
    </source>
</reference>
<feature type="region of interest" description="Disordered" evidence="1">
    <location>
        <begin position="1"/>
        <end position="143"/>
    </location>
</feature>
<feature type="compositionally biased region" description="Basic and acidic residues" evidence="1">
    <location>
        <begin position="37"/>
        <end position="68"/>
    </location>
</feature>
<sequence>MRHEQNYNDRNYRDRERYNQDRNRRPREQQNTASRWGEPDPRMGPREDEWRRHDADYNRQQNEYRNDWRPFNQPENRQFRHEERGYGTYRNERPDWNRNEDHSSLNQHANDRWTQDEHMPHQQHHHPRHSSERFYSEQRRRNW</sequence>
<evidence type="ECO:0000313" key="3">
    <source>
        <dbReference type="Proteomes" id="UP001476807"/>
    </source>
</evidence>
<protein>
    <submittedName>
        <fullName evidence="2">Uncharacterized protein</fullName>
    </submittedName>
</protein>